<name>A0AC58RPH7_TOBAC</name>
<sequence>MTLVLRYVNKEGKLIEQFLSTVHAKDTTALSLQKEIHSLLLEHSLSRSQIRGHGYDGAILLSRELLREDEAQKLEELLVLGKVDMESGQNQELGLQRPGDTHWGYYVKTVRNFIALFSSIIHVLEVLANEGAD</sequence>
<accession>A0AC58RPH7</accession>
<protein>
    <submittedName>
        <fullName evidence="2">Uncharacterized protein LOC142162206</fullName>
    </submittedName>
</protein>
<proteinExistence type="predicted"/>
<reference evidence="2" key="2">
    <citation type="submission" date="2025-08" db="UniProtKB">
        <authorList>
            <consortium name="RefSeq"/>
        </authorList>
    </citation>
    <scope>IDENTIFICATION</scope>
    <source>
        <tissue evidence="2">Leaf</tissue>
    </source>
</reference>
<evidence type="ECO:0000313" key="1">
    <source>
        <dbReference type="Proteomes" id="UP000790787"/>
    </source>
</evidence>
<reference evidence="1" key="1">
    <citation type="journal article" date="2014" name="Nat. Commun.">
        <title>The tobacco genome sequence and its comparison with those of tomato and potato.</title>
        <authorList>
            <person name="Sierro N."/>
            <person name="Battey J.N."/>
            <person name="Ouadi S."/>
            <person name="Bakaher N."/>
            <person name="Bovet L."/>
            <person name="Willig A."/>
            <person name="Goepfert S."/>
            <person name="Peitsch M.C."/>
            <person name="Ivanov N.V."/>
        </authorList>
    </citation>
    <scope>NUCLEOTIDE SEQUENCE [LARGE SCALE GENOMIC DNA]</scope>
</reference>
<dbReference type="RefSeq" id="XP_075074628.1">
    <property type="nucleotide sequence ID" value="XM_075218527.1"/>
</dbReference>
<organism evidence="1 2">
    <name type="scientific">Nicotiana tabacum</name>
    <name type="common">Common tobacco</name>
    <dbReference type="NCBI Taxonomy" id="4097"/>
    <lineage>
        <taxon>Eukaryota</taxon>
        <taxon>Viridiplantae</taxon>
        <taxon>Streptophyta</taxon>
        <taxon>Embryophyta</taxon>
        <taxon>Tracheophyta</taxon>
        <taxon>Spermatophyta</taxon>
        <taxon>Magnoliopsida</taxon>
        <taxon>eudicotyledons</taxon>
        <taxon>Gunneridae</taxon>
        <taxon>Pentapetalae</taxon>
        <taxon>asterids</taxon>
        <taxon>lamiids</taxon>
        <taxon>Solanales</taxon>
        <taxon>Solanaceae</taxon>
        <taxon>Nicotianoideae</taxon>
        <taxon>Nicotianeae</taxon>
        <taxon>Nicotiana</taxon>
    </lineage>
</organism>
<evidence type="ECO:0000313" key="2">
    <source>
        <dbReference type="RefSeq" id="XP_075074628.1"/>
    </source>
</evidence>
<gene>
    <name evidence="2" type="primary">LOC142162206</name>
</gene>
<keyword evidence="1" id="KW-1185">Reference proteome</keyword>
<dbReference type="Proteomes" id="UP000790787">
    <property type="component" value="Chromosome 7"/>
</dbReference>